<keyword evidence="9" id="KW-1185">Reference proteome</keyword>
<dbReference type="AlphaFoldDB" id="A0A834I7G9"/>
<dbReference type="InterPro" id="IPR016186">
    <property type="entry name" value="C-type_lectin-like/link_sf"/>
</dbReference>
<dbReference type="PROSITE" id="PS00615">
    <property type="entry name" value="C_TYPE_LECTIN_1"/>
    <property type="match status" value="1"/>
</dbReference>
<dbReference type="Proteomes" id="UP000625711">
    <property type="component" value="Unassembled WGS sequence"/>
</dbReference>
<evidence type="ECO:0000256" key="1">
    <source>
        <dbReference type="ARBA" id="ARBA00004613"/>
    </source>
</evidence>
<evidence type="ECO:0000256" key="3">
    <source>
        <dbReference type="ARBA" id="ARBA00022729"/>
    </source>
</evidence>
<dbReference type="SUPFAM" id="SSF56436">
    <property type="entry name" value="C-type lectin-like"/>
    <property type="match status" value="1"/>
</dbReference>
<dbReference type="InterPro" id="IPR001304">
    <property type="entry name" value="C-type_lectin-like"/>
</dbReference>
<evidence type="ECO:0000256" key="5">
    <source>
        <dbReference type="ARBA" id="ARBA00023157"/>
    </source>
</evidence>
<protein>
    <recommendedName>
        <fullName evidence="7">C-type lectin domain-containing protein</fullName>
    </recommendedName>
</protein>
<name>A0A834I7G9_RHYFE</name>
<dbReference type="GO" id="GO:0005615">
    <property type="term" value="C:extracellular space"/>
    <property type="evidence" value="ECO:0007669"/>
    <property type="project" value="TreeGrafter"/>
</dbReference>
<dbReference type="Gene3D" id="3.10.100.10">
    <property type="entry name" value="Mannose-Binding Protein A, subunit A"/>
    <property type="match status" value="1"/>
</dbReference>
<organism evidence="8 9">
    <name type="scientific">Rhynchophorus ferrugineus</name>
    <name type="common">Red palm weevil</name>
    <name type="synonym">Curculio ferrugineus</name>
    <dbReference type="NCBI Taxonomy" id="354439"/>
    <lineage>
        <taxon>Eukaryota</taxon>
        <taxon>Metazoa</taxon>
        <taxon>Ecdysozoa</taxon>
        <taxon>Arthropoda</taxon>
        <taxon>Hexapoda</taxon>
        <taxon>Insecta</taxon>
        <taxon>Pterygota</taxon>
        <taxon>Neoptera</taxon>
        <taxon>Endopterygota</taxon>
        <taxon>Coleoptera</taxon>
        <taxon>Polyphaga</taxon>
        <taxon>Cucujiformia</taxon>
        <taxon>Curculionidae</taxon>
        <taxon>Dryophthorinae</taxon>
        <taxon>Rhynchophorus</taxon>
    </lineage>
</organism>
<dbReference type="Pfam" id="PF00059">
    <property type="entry name" value="Lectin_C"/>
    <property type="match status" value="1"/>
</dbReference>
<comment type="caution">
    <text evidence="8">The sequence shown here is derived from an EMBL/GenBank/DDBJ whole genome shotgun (WGS) entry which is preliminary data.</text>
</comment>
<dbReference type="GO" id="GO:0030246">
    <property type="term" value="F:carbohydrate binding"/>
    <property type="evidence" value="ECO:0007669"/>
    <property type="project" value="UniProtKB-KW"/>
</dbReference>
<evidence type="ECO:0000313" key="8">
    <source>
        <dbReference type="EMBL" id="KAF7274057.1"/>
    </source>
</evidence>
<dbReference type="PANTHER" id="PTHR22799">
    <property type="entry name" value="TETRANECTIN-RELATED"/>
    <property type="match status" value="1"/>
</dbReference>
<evidence type="ECO:0000256" key="6">
    <source>
        <dbReference type="SAM" id="SignalP"/>
    </source>
</evidence>
<dbReference type="InterPro" id="IPR018378">
    <property type="entry name" value="C-type_lectin_CS"/>
</dbReference>
<evidence type="ECO:0000259" key="7">
    <source>
        <dbReference type="PROSITE" id="PS50041"/>
    </source>
</evidence>
<keyword evidence="3 6" id="KW-0732">Signal</keyword>
<dbReference type="EMBL" id="JAACXV010013107">
    <property type="protein sequence ID" value="KAF7274057.1"/>
    <property type="molecule type" value="Genomic_DNA"/>
</dbReference>
<feature type="non-terminal residue" evidence="8">
    <location>
        <position position="1"/>
    </location>
</feature>
<dbReference type="CDD" id="cd00037">
    <property type="entry name" value="CLECT"/>
    <property type="match status" value="1"/>
</dbReference>
<accession>A0A834I7G9</accession>
<feature type="signal peptide" evidence="6">
    <location>
        <begin position="1"/>
        <end position="23"/>
    </location>
</feature>
<keyword evidence="5" id="KW-1015">Disulfide bond</keyword>
<reference evidence="8" key="1">
    <citation type="submission" date="2020-08" db="EMBL/GenBank/DDBJ databases">
        <title>Genome sequencing and assembly of the red palm weevil Rhynchophorus ferrugineus.</title>
        <authorList>
            <person name="Dias G.B."/>
            <person name="Bergman C.M."/>
            <person name="Manee M."/>
        </authorList>
    </citation>
    <scope>NUCLEOTIDE SEQUENCE</scope>
    <source>
        <strain evidence="8">AA-2017</strain>
        <tissue evidence="8">Whole larva</tissue>
    </source>
</reference>
<keyword evidence="4" id="KW-0430">Lectin</keyword>
<gene>
    <name evidence="8" type="ORF">GWI33_013250</name>
</gene>
<dbReference type="SMART" id="SM00034">
    <property type="entry name" value="CLECT"/>
    <property type="match status" value="1"/>
</dbReference>
<proteinExistence type="predicted"/>
<feature type="chain" id="PRO_5032632859" description="C-type lectin domain-containing protein" evidence="6">
    <location>
        <begin position="24"/>
        <end position="148"/>
    </location>
</feature>
<keyword evidence="2" id="KW-0964">Secreted</keyword>
<dbReference type="InterPro" id="IPR016187">
    <property type="entry name" value="CTDL_fold"/>
</dbReference>
<sequence>MVKSEMNLMSFACLFLFLISVSANKYVVSNQRVTFHEAHSRCRQYGLDPAEILSESDEKEIEQALLPIKDLGTFNGFWIFASNLADTKNYYWLNSNLPLFYSTFYPGQPDNKGDKEHCLEIYQATTGVFAWNDDSCDKKNRFICQRKQ</sequence>
<evidence type="ECO:0000256" key="2">
    <source>
        <dbReference type="ARBA" id="ARBA00022525"/>
    </source>
</evidence>
<dbReference type="PANTHER" id="PTHR22799:SF1">
    <property type="entry name" value="C-TYPE LECTIN DOMAIN FAMILY 11 MEMBER A"/>
    <property type="match status" value="1"/>
</dbReference>
<evidence type="ECO:0000313" key="9">
    <source>
        <dbReference type="Proteomes" id="UP000625711"/>
    </source>
</evidence>
<dbReference type="OrthoDB" id="7962197at2759"/>
<feature type="domain" description="C-type lectin" evidence="7">
    <location>
        <begin position="21"/>
        <end position="145"/>
    </location>
</feature>
<dbReference type="InterPro" id="IPR051663">
    <property type="entry name" value="CLec_Tetranectin-domain"/>
</dbReference>
<dbReference type="GO" id="GO:0008083">
    <property type="term" value="F:growth factor activity"/>
    <property type="evidence" value="ECO:0007669"/>
    <property type="project" value="TreeGrafter"/>
</dbReference>
<dbReference type="PROSITE" id="PS50041">
    <property type="entry name" value="C_TYPE_LECTIN_2"/>
    <property type="match status" value="1"/>
</dbReference>
<comment type="subcellular location">
    <subcellularLocation>
        <location evidence="1">Secreted</location>
    </subcellularLocation>
</comment>
<evidence type="ECO:0000256" key="4">
    <source>
        <dbReference type="ARBA" id="ARBA00022734"/>
    </source>
</evidence>